<dbReference type="Proteomes" id="UP000199705">
    <property type="component" value="Unassembled WGS sequence"/>
</dbReference>
<evidence type="ECO:0000313" key="2">
    <source>
        <dbReference type="Proteomes" id="UP000199705"/>
    </source>
</evidence>
<proteinExistence type="predicted"/>
<dbReference type="AlphaFoldDB" id="A0A1G7Z3T6"/>
<protein>
    <submittedName>
        <fullName evidence="1">Uncharacterized protein</fullName>
    </submittedName>
</protein>
<name>A0A1G7Z3T6_9SPHI</name>
<organism evidence="1 2">
    <name type="scientific">Mucilaginibacter gossypii</name>
    <dbReference type="NCBI Taxonomy" id="551996"/>
    <lineage>
        <taxon>Bacteria</taxon>
        <taxon>Pseudomonadati</taxon>
        <taxon>Bacteroidota</taxon>
        <taxon>Sphingobacteriia</taxon>
        <taxon>Sphingobacteriales</taxon>
        <taxon>Sphingobacteriaceae</taxon>
        <taxon>Mucilaginibacter</taxon>
    </lineage>
</organism>
<sequence>MYQNSELVMRSILIILFFMLCFVSAKSQKWQQGSFTDVKGNRETGLIRANPSGKGPIKGEGFIEFKENEKTNPYKLSASDLRSYVIGQDSFVVAHAPANESWTKEETDFVKVVLDEPVKLFMAKGGKGGGGSGFGITPGISAGYGSGGYGGGIGGGIGINLGGGGGRGGSSKTTYYYGETTAGMKRLTDENFEDIMSDIMGDEPDLVDQIHEHKYNLKSIDKLIAKFDELQKARQ</sequence>
<gene>
    <name evidence="1" type="ORF">SAMN05192573_106136</name>
</gene>
<dbReference type="EMBL" id="FNCG01000006">
    <property type="protein sequence ID" value="SDH03324.1"/>
    <property type="molecule type" value="Genomic_DNA"/>
</dbReference>
<keyword evidence="2" id="KW-1185">Reference proteome</keyword>
<reference evidence="2" key="1">
    <citation type="submission" date="2016-10" db="EMBL/GenBank/DDBJ databases">
        <authorList>
            <person name="Varghese N."/>
            <person name="Submissions S."/>
        </authorList>
    </citation>
    <scope>NUCLEOTIDE SEQUENCE [LARGE SCALE GENOMIC DNA]</scope>
    <source>
        <strain evidence="2">Gh-67</strain>
    </source>
</reference>
<evidence type="ECO:0000313" key="1">
    <source>
        <dbReference type="EMBL" id="SDH03324.1"/>
    </source>
</evidence>
<accession>A0A1G7Z3T6</accession>